<keyword evidence="4" id="KW-1185">Reference proteome</keyword>
<evidence type="ECO:0000313" key="4">
    <source>
        <dbReference type="Proteomes" id="UP001363035"/>
    </source>
</evidence>
<evidence type="ECO:0008006" key="5">
    <source>
        <dbReference type="Google" id="ProtNLM"/>
    </source>
</evidence>
<feature type="region of interest" description="Disordered" evidence="1">
    <location>
        <begin position="1"/>
        <end position="28"/>
    </location>
</feature>
<evidence type="ECO:0000256" key="1">
    <source>
        <dbReference type="SAM" id="MobiDB-lite"/>
    </source>
</evidence>
<feature type="transmembrane region" description="Helical" evidence="2">
    <location>
        <begin position="58"/>
        <end position="80"/>
    </location>
</feature>
<feature type="transmembrane region" description="Helical" evidence="2">
    <location>
        <begin position="92"/>
        <end position="119"/>
    </location>
</feature>
<organism evidence="3 4">
    <name type="scientific">Sphingobacterium tenebrionis</name>
    <dbReference type="NCBI Taxonomy" id="3111775"/>
    <lineage>
        <taxon>Bacteria</taxon>
        <taxon>Pseudomonadati</taxon>
        <taxon>Bacteroidota</taxon>
        <taxon>Sphingobacteriia</taxon>
        <taxon>Sphingobacteriales</taxon>
        <taxon>Sphingobacteriaceae</taxon>
        <taxon>Sphingobacterium</taxon>
    </lineage>
</organism>
<feature type="compositionally biased region" description="Low complexity" evidence="1">
    <location>
        <begin position="1"/>
        <end position="13"/>
    </location>
</feature>
<name>A0ABU8I2A8_9SPHI</name>
<keyword evidence="2" id="KW-1133">Transmembrane helix</keyword>
<keyword evidence="2" id="KW-0472">Membrane</keyword>
<dbReference type="RefSeq" id="WP_099367145.1">
    <property type="nucleotide sequence ID" value="NZ_JAYLLN010000004.1"/>
</dbReference>
<proteinExistence type="predicted"/>
<dbReference type="EMBL" id="JAYLLN010000004">
    <property type="protein sequence ID" value="MEI5983864.1"/>
    <property type="molecule type" value="Genomic_DNA"/>
</dbReference>
<evidence type="ECO:0000256" key="2">
    <source>
        <dbReference type="SAM" id="Phobius"/>
    </source>
</evidence>
<sequence length="181" mass="20319">MESNENEFNPQQPNEHRPEQSAYGQPDQHVTNPSFKSKLELTIFSIEHLREIAKWSKFLAIIGFVGIGLNVLGLGFFFLLAPNMSPFAAEGLNIFAGFAGFIGFVFIMALYFLPILWLYRFGDNLKKAIDMNNSAELESAFGFLKKHYKYVGILIICFLVLYGLIIVFSMLGGLFAAMGTL</sequence>
<protein>
    <recommendedName>
        <fullName evidence="5">DUF5362 domain-containing protein</fullName>
    </recommendedName>
</protein>
<keyword evidence="2" id="KW-0812">Transmembrane</keyword>
<dbReference type="Proteomes" id="UP001363035">
    <property type="component" value="Unassembled WGS sequence"/>
</dbReference>
<comment type="caution">
    <text evidence="3">The sequence shown here is derived from an EMBL/GenBank/DDBJ whole genome shotgun (WGS) entry which is preliminary data.</text>
</comment>
<gene>
    <name evidence="3" type="ORF">VJ786_02995</name>
</gene>
<accession>A0ABU8I2A8</accession>
<reference evidence="3 4" key="1">
    <citation type="submission" date="2024-01" db="EMBL/GenBank/DDBJ databases">
        <title>Sphingobacterium tenebrionis sp. nov., a novel endophyte isolated from tenebrio molitor intestines.</title>
        <authorList>
            <person name="Zhang C."/>
        </authorList>
    </citation>
    <scope>NUCLEOTIDE SEQUENCE [LARGE SCALE GENOMIC DNA]</scope>
    <source>
        <strain evidence="3 4">PU5-4</strain>
    </source>
</reference>
<evidence type="ECO:0000313" key="3">
    <source>
        <dbReference type="EMBL" id="MEI5983864.1"/>
    </source>
</evidence>
<feature type="transmembrane region" description="Helical" evidence="2">
    <location>
        <begin position="150"/>
        <end position="178"/>
    </location>
</feature>